<reference evidence="2 3" key="1">
    <citation type="submission" date="2019-03" db="EMBL/GenBank/DDBJ databases">
        <title>First draft genome of Liparis tanakae, snailfish: a comprehensive survey of snailfish specific genes.</title>
        <authorList>
            <person name="Kim W."/>
            <person name="Song I."/>
            <person name="Jeong J.-H."/>
            <person name="Kim D."/>
            <person name="Kim S."/>
            <person name="Ryu S."/>
            <person name="Song J.Y."/>
            <person name="Lee S.K."/>
        </authorList>
    </citation>
    <scope>NUCLEOTIDE SEQUENCE [LARGE SCALE GENOMIC DNA]</scope>
    <source>
        <tissue evidence="2">Muscle</tissue>
    </source>
</reference>
<sequence>MLPLSWVEEYVHSRNADDAGMEGVCEIWLTSEDTGAYGRDIRTDLPTLLWRLVEEIPEGAMLRLGMTNPPYILEHLERVSL</sequence>
<accession>A0A4Z2IPL5</accession>
<dbReference type="EMBL" id="SRLO01000059">
    <property type="protein sequence ID" value="TNN79959.1"/>
    <property type="molecule type" value="Genomic_DNA"/>
</dbReference>
<evidence type="ECO:0000256" key="1">
    <source>
        <dbReference type="ARBA" id="ARBA00022679"/>
    </source>
</evidence>
<dbReference type="AlphaFoldDB" id="A0A4Z2IPL5"/>
<dbReference type="Gene3D" id="3.30.750.210">
    <property type="match status" value="1"/>
</dbReference>
<organism evidence="2 3">
    <name type="scientific">Liparis tanakae</name>
    <name type="common">Tanaka's snailfish</name>
    <dbReference type="NCBI Taxonomy" id="230148"/>
    <lineage>
        <taxon>Eukaryota</taxon>
        <taxon>Metazoa</taxon>
        <taxon>Chordata</taxon>
        <taxon>Craniata</taxon>
        <taxon>Vertebrata</taxon>
        <taxon>Euteleostomi</taxon>
        <taxon>Actinopterygii</taxon>
        <taxon>Neopterygii</taxon>
        <taxon>Teleostei</taxon>
        <taxon>Neoteleostei</taxon>
        <taxon>Acanthomorphata</taxon>
        <taxon>Eupercaria</taxon>
        <taxon>Perciformes</taxon>
        <taxon>Cottioidei</taxon>
        <taxon>Cottales</taxon>
        <taxon>Liparidae</taxon>
        <taxon>Liparis</taxon>
    </lineage>
</organism>
<keyword evidence="1 2" id="KW-0808">Transferase</keyword>
<evidence type="ECO:0000313" key="2">
    <source>
        <dbReference type="EMBL" id="TNN79959.1"/>
    </source>
</evidence>
<protein>
    <submittedName>
        <fullName evidence="2">Threonylcarbamoyladenosine tRNA methylthiotransferase</fullName>
    </submittedName>
</protein>
<dbReference type="GO" id="GO:0035598">
    <property type="term" value="F:tRNA (N(6)-L-threonylcarbamoyladenosine(37)-C(2))-methylthiotransferase activity"/>
    <property type="evidence" value="ECO:0007669"/>
    <property type="project" value="TreeGrafter"/>
</dbReference>
<dbReference type="PANTHER" id="PTHR11918:SF45">
    <property type="entry name" value="THREONYLCARBAMOYLADENOSINE TRNA METHYLTHIOTRANSFERASE"/>
    <property type="match status" value="1"/>
</dbReference>
<evidence type="ECO:0000313" key="3">
    <source>
        <dbReference type="Proteomes" id="UP000314294"/>
    </source>
</evidence>
<dbReference type="PANTHER" id="PTHR11918">
    <property type="entry name" value="RADICAL SAM PROTEINS"/>
    <property type="match status" value="1"/>
</dbReference>
<dbReference type="GO" id="GO:0005783">
    <property type="term" value="C:endoplasmic reticulum"/>
    <property type="evidence" value="ECO:0007669"/>
    <property type="project" value="TreeGrafter"/>
</dbReference>
<dbReference type="OrthoDB" id="1730074at2759"/>
<keyword evidence="3" id="KW-1185">Reference proteome</keyword>
<gene>
    <name evidence="2" type="primary">cdkal1_0</name>
    <name evidence="2" type="ORF">EYF80_009776</name>
</gene>
<proteinExistence type="predicted"/>
<comment type="caution">
    <text evidence="2">The sequence shown here is derived from an EMBL/GenBank/DDBJ whole genome shotgun (WGS) entry which is preliminary data.</text>
</comment>
<name>A0A4Z2IPL5_9TELE</name>
<dbReference type="Proteomes" id="UP000314294">
    <property type="component" value="Unassembled WGS sequence"/>
</dbReference>